<gene>
    <name evidence="3" type="ORF">PMAYCL1PPCAC_07695</name>
</gene>
<reference evidence="4" key="1">
    <citation type="submission" date="2022-10" db="EMBL/GenBank/DDBJ databases">
        <title>Genome assembly of Pristionchus species.</title>
        <authorList>
            <person name="Yoshida K."/>
            <person name="Sommer R.J."/>
        </authorList>
    </citation>
    <scope>NUCLEOTIDE SEQUENCE [LARGE SCALE GENOMIC DNA]</scope>
    <source>
        <strain evidence="4">RS5460</strain>
    </source>
</reference>
<comment type="caution">
    <text evidence="3">The sequence shown here is derived from an EMBL/GenBank/DDBJ whole genome shotgun (WGS) entry which is preliminary data.</text>
</comment>
<name>A0AAN4ZIE0_9BILA</name>
<keyword evidence="4" id="KW-1185">Reference proteome</keyword>
<keyword evidence="1" id="KW-0175">Coiled coil</keyword>
<accession>A0AAN4ZIE0</accession>
<protein>
    <recommendedName>
        <fullName evidence="5">BZIP domain-containing protein</fullName>
    </recommendedName>
</protein>
<dbReference type="AlphaFoldDB" id="A0AAN4ZIE0"/>
<feature type="region of interest" description="Disordered" evidence="2">
    <location>
        <begin position="134"/>
        <end position="210"/>
    </location>
</feature>
<dbReference type="Proteomes" id="UP001328107">
    <property type="component" value="Unassembled WGS sequence"/>
</dbReference>
<evidence type="ECO:0000313" key="4">
    <source>
        <dbReference type="Proteomes" id="UP001328107"/>
    </source>
</evidence>
<evidence type="ECO:0000313" key="3">
    <source>
        <dbReference type="EMBL" id="GMR37500.1"/>
    </source>
</evidence>
<feature type="coiled-coil region" evidence="1">
    <location>
        <begin position="224"/>
        <end position="253"/>
    </location>
</feature>
<sequence>SHQFACLTMMSQLQKMMENETILPEDLPAWFKAECPTSDPAMMRTPPLPLDELLPHMNLTPEQADNLKSSVRVAMKTTRKEDRMPALTESPNSNIGMRSRAQSQLEEETRDGSHDMLTRSMIEGNSQLEFSQLQQQWDMDRQCGSVSENPQSTPTSGYSTERGTPMDGNRSDEECRSRESREASITSSTQSQKKYRKYKPKSEAEKKTQKYMDGRVKNRAAVRKTRERNTLNAAKAKRELEEEREKKRVDQLALTWIIKRFMKRVGEEGTKELALEMSSDELKRFNEIYPTVF</sequence>
<dbReference type="EMBL" id="BTRK01000002">
    <property type="protein sequence ID" value="GMR37500.1"/>
    <property type="molecule type" value="Genomic_DNA"/>
</dbReference>
<proteinExistence type="predicted"/>
<feature type="region of interest" description="Disordered" evidence="2">
    <location>
        <begin position="78"/>
        <end position="113"/>
    </location>
</feature>
<feature type="compositionally biased region" description="Polar residues" evidence="2">
    <location>
        <begin position="89"/>
        <end position="104"/>
    </location>
</feature>
<feature type="compositionally biased region" description="Basic and acidic residues" evidence="2">
    <location>
        <begin position="169"/>
        <end position="182"/>
    </location>
</feature>
<organism evidence="3 4">
    <name type="scientific">Pristionchus mayeri</name>
    <dbReference type="NCBI Taxonomy" id="1317129"/>
    <lineage>
        <taxon>Eukaryota</taxon>
        <taxon>Metazoa</taxon>
        <taxon>Ecdysozoa</taxon>
        <taxon>Nematoda</taxon>
        <taxon>Chromadorea</taxon>
        <taxon>Rhabditida</taxon>
        <taxon>Rhabditina</taxon>
        <taxon>Diplogasteromorpha</taxon>
        <taxon>Diplogasteroidea</taxon>
        <taxon>Neodiplogasteridae</taxon>
        <taxon>Pristionchus</taxon>
    </lineage>
</organism>
<evidence type="ECO:0008006" key="5">
    <source>
        <dbReference type="Google" id="ProtNLM"/>
    </source>
</evidence>
<evidence type="ECO:0000256" key="1">
    <source>
        <dbReference type="SAM" id="Coils"/>
    </source>
</evidence>
<evidence type="ECO:0000256" key="2">
    <source>
        <dbReference type="SAM" id="MobiDB-lite"/>
    </source>
</evidence>
<feature type="non-terminal residue" evidence="3">
    <location>
        <position position="1"/>
    </location>
</feature>
<feature type="compositionally biased region" description="Basic and acidic residues" evidence="2">
    <location>
        <begin position="200"/>
        <end position="210"/>
    </location>
</feature>
<feature type="compositionally biased region" description="Polar residues" evidence="2">
    <location>
        <begin position="144"/>
        <end position="162"/>
    </location>
</feature>